<name>A0ACC2F5F8_DALPE</name>
<comment type="caution">
    <text evidence="1">The sequence shown here is derived from an EMBL/GenBank/DDBJ whole genome shotgun (WGS) entry which is preliminary data.</text>
</comment>
<organism evidence="1 2">
    <name type="scientific">Dallia pectoralis</name>
    <name type="common">Alaska blackfish</name>
    <dbReference type="NCBI Taxonomy" id="75939"/>
    <lineage>
        <taxon>Eukaryota</taxon>
        <taxon>Metazoa</taxon>
        <taxon>Chordata</taxon>
        <taxon>Craniata</taxon>
        <taxon>Vertebrata</taxon>
        <taxon>Euteleostomi</taxon>
        <taxon>Actinopterygii</taxon>
        <taxon>Neopterygii</taxon>
        <taxon>Teleostei</taxon>
        <taxon>Protacanthopterygii</taxon>
        <taxon>Esociformes</taxon>
        <taxon>Umbridae</taxon>
        <taxon>Dallia</taxon>
    </lineage>
</organism>
<gene>
    <name evidence="1" type="ORF">DPEC_G00341380</name>
</gene>
<evidence type="ECO:0000313" key="1">
    <source>
        <dbReference type="EMBL" id="KAJ7986584.1"/>
    </source>
</evidence>
<proteinExistence type="predicted"/>
<keyword evidence="2" id="KW-1185">Reference proteome</keyword>
<protein>
    <submittedName>
        <fullName evidence="1">Uncharacterized protein</fullName>
    </submittedName>
</protein>
<dbReference type="EMBL" id="CM055761">
    <property type="protein sequence ID" value="KAJ7986584.1"/>
    <property type="molecule type" value="Genomic_DNA"/>
</dbReference>
<accession>A0ACC2F5F8</accession>
<dbReference type="Proteomes" id="UP001157502">
    <property type="component" value="Chromosome 34"/>
</dbReference>
<reference evidence="1" key="1">
    <citation type="submission" date="2021-05" db="EMBL/GenBank/DDBJ databases">
        <authorList>
            <person name="Pan Q."/>
            <person name="Jouanno E."/>
            <person name="Zahm M."/>
            <person name="Klopp C."/>
            <person name="Cabau C."/>
            <person name="Louis A."/>
            <person name="Berthelot C."/>
            <person name="Parey E."/>
            <person name="Roest Crollius H."/>
            <person name="Montfort J."/>
            <person name="Robinson-Rechavi M."/>
            <person name="Bouchez O."/>
            <person name="Lampietro C."/>
            <person name="Lopez Roques C."/>
            <person name="Donnadieu C."/>
            <person name="Postlethwait J."/>
            <person name="Bobe J."/>
            <person name="Dillon D."/>
            <person name="Chandos A."/>
            <person name="von Hippel F."/>
            <person name="Guiguen Y."/>
        </authorList>
    </citation>
    <scope>NUCLEOTIDE SEQUENCE</scope>
    <source>
        <strain evidence="1">YG-Jan2019</strain>
    </source>
</reference>
<sequence>MDRQGDYEMNTKVIVPGHFRCLAASLCIIGLVNVFFFVGLCFNVGVHRDLDKLKKNCTEKVFQNFNKTYKITKGQIDNGREKFEIFTVPKDGLYFLYGRVRVHNAGTVHLMWERTNRSTTIHPLQIYHKSCHLENIFAGETEFYKNSRVFLTFDIAKPDLENSEFTLYRLPRVKIEHSDV</sequence>
<evidence type="ECO:0000313" key="2">
    <source>
        <dbReference type="Proteomes" id="UP001157502"/>
    </source>
</evidence>